<reference evidence="1 2" key="1">
    <citation type="submission" date="2017-12" db="EMBL/GenBank/DDBJ databases">
        <title>Integrating genomic resources of turbot (Scophthalmus maximus) in depth evaluation of genetic and physical mapping variation across individuals.</title>
        <authorList>
            <person name="Martinez P."/>
        </authorList>
    </citation>
    <scope>NUCLEOTIDE SEQUENCE [LARGE SCALE GENOMIC DNA]</scope>
</reference>
<organism evidence="1 2">
    <name type="scientific">Scophthalmus maximus</name>
    <name type="common">Turbot</name>
    <name type="synonym">Psetta maxima</name>
    <dbReference type="NCBI Taxonomy" id="52904"/>
    <lineage>
        <taxon>Eukaryota</taxon>
        <taxon>Metazoa</taxon>
        <taxon>Chordata</taxon>
        <taxon>Craniata</taxon>
        <taxon>Vertebrata</taxon>
        <taxon>Euteleostomi</taxon>
        <taxon>Actinopterygii</taxon>
        <taxon>Neopterygii</taxon>
        <taxon>Teleostei</taxon>
        <taxon>Neoteleostei</taxon>
        <taxon>Acanthomorphata</taxon>
        <taxon>Carangaria</taxon>
        <taxon>Pleuronectiformes</taxon>
        <taxon>Pleuronectoidei</taxon>
        <taxon>Scophthalmidae</taxon>
        <taxon>Scophthalmus</taxon>
    </lineage>
</organism>
<proteinExistence type="predicted"/>
<gene>
    <name evidence="1" type="ORF">SMAX5B_011436</name>
</gene>
<dbReference type="AlphaFoldDB" id="A0A2U9BMW6"/>
<dbReference type="Proteomes" id="UP000246464">
    <property type="component" value="Chromosome 8"/>
</dbReference>
<name>A0A2U9BMW6_SCOMX</name>
<evidence type="ECO:0000313" key="2">
    <source>
        <dbReference type="Proteomes" id="UP000246464"/>
    </source>
</evidence>
<keyword evidence="2" id="KW-1185">Reference proteome</keyword>
<dbReference type="EMBL" id="CP026250">
    <property type="protein sequence ID" value="AWP05438.1"/>
    <property type="molecule type" value="Genomic_DNA"/>
</dbReference>
<accession>A0A2U9BMW6</accession>
<sequence>MGNWTKIGAQATELRCLQKPEKRGSENQFSVVGVPQGLVLGPSQVSYSPGAMFFPQGAALQTDSQTAPPVLCGPCTASQGTTLLRSSLVERELSGPAMSPYPIPLPLNI</sequence>
<evidence type="ECO:0000313" key="1">
    <source>
        <dbReference type="EMBL" id="AWP05438.1"/>
    </source>
</evidence>
<protein>
    <submittedName>
        <fullName evidence="1">Uncharacterized protein</fullName>
    </submittedName>
</protein>